<dbReference type="InterPro" id="IPR011009">
    <property type="entry name" value="Kinase-like_dom_sf"/>
</dbReference>
<dbReference type="PANTHER" id="PTHR43671:SF35">
    <property type="entry name" value="KINASE A, PUTATIVE-RELATED"/>
    <property type="match status" value="1"/>
</dbReference>
<evidence type="ECO:0000256" key="4">
    <source>
        <dbReference type="ARBA" id="ARBA00022840"/>
    </source>
</evidence>
<keyword evidence="1" id="KW-0808">Transferase</keyword>
<evidence type="ECO:0000259" key="6">
    <source>
        <dbReference type="PROSITE" id="PS50011"/>
    </source>
</evidence>
<keyword evidence="3" id="KW-0418">Kinase</keyword>
<keyword evidence="8" id="KW-1185">Reference proteome</keyword>
<organism evidence="7 8">
    <name type="scientific">Porcisia hertigi</name>
    <dbReference type="NCBI Taxonomy" id="2761500"/>
    <lineage>
        <taxon>Eukaryota</taxon>
        <taxon>Discoba</taxon>
        <taxon>Euglenozoa</taxon>
        <taxon>Kinetoplastea</taxon>
        <taxon>Metakinetoplastina</taxon>
        <taxon>Trypanosomatida</taxon>
        <taxon>Trypanosomatidae</taxon>
        <taxon>Leishmaniinae</taxon>
        <taxon>Porcisia</taxon>
    </lineage>
</organism>
<feature type="domain" description="Protein kinase" evidence="6">
    <location>
        <begin position="12"/>
        <end position="416"/>
    </location>
</feature>
<accession>A0A836HUF3</accession>
<dbReference type="AlphaFoldDB" id="A0A836HUF3"/>
<dbReference type="GO" id="GO:0005524">
    <property type="term" value="F:ATP binding"/>
    <property type="evidence" value="ECO:0007669"/>
    <property type="project" value="UniProtKB-KW"/>
</dbReference>
<evidence type="ECO:0000256" key="2">
    <source>
        <dbReference type="ARBA" id="ARBA00022741"/>
    </source>
</evidence>
<dbReference type="GO" id="GO:0004674">
    <property type="term" value="F:protein serine/threonine kinase activity"/>
    <property type="evidence" value="ECO:0007669"/>
    <property type="project" value="TreeGrafter"/>
</dbReference>
<keyword evidence="2" id="KW-0547">Nucleotide-binding</keyword>
<evidence type="ECO:0000313" key="7">
    <source>
        <dbReference type="EMBL" id="KAG5492707.1"/>
    </source>
</evidence>
<evidence type="ECO:0000256" key="5">
    <source>
        <dbReference type="SAM" id="MobiDB-lite"/>
    </source>
</evidence>
<evidence type="ECO:0000313" key="8">
    <source>
        <dbReference type="Proteomes" id="UP000674318"/>
    </source>
</evidence>
<protein>
    <recommendedName>
        <fullName evidence="6">Protein kinase domain-containing protein</fullName>
    </recommendedName>
</protein>
<gene>
    <name evidence="7" type="ORF">JKF63_01287</name>
</gene>
<dbReference type="InterPro" id="IPR050660">
    <property type="entry name" value="NEK_Ser/Thr_kinase"/>
</dbReference>
<dbReference type="PROSITE" id="PS50011">
    <property type="entry name" value="PROTEIN_KINASE_DOM"/>
    <property type="match status" value="1"/>
</dbReference>
<evidence type="ECO:0000256" key="3">
    <source>
        <dbReference type="ARBA" id="ARBA00022777"/>
    </source>
</evidence>
<dbReference type="EMBL" id="JAFJZO010000035">
    <property type="protein sequence ID" value="KAG5492707.1"/>
    <property type="molecule type" value="Genomic_DNA"/>
</dbReference>
<dbReference type="PANTHER" id="PTHR43671">
    <property type="entry name" value="SERINE/THREONINE-PROTEIN KINASE NEK"/>
    <property type="match status" value="1"/>
</dbReference>
<dbReference type="OrthoDB" id="273251at2759"/>
<dbReference type="Gene3D" id="1.10.510.10">
    <property type="entry name" value="Transferase(Phosphotransferase) domain 1"/>
    <property type="match status" value="1"/>
</dbReference>
<name>A0A836HUF3_9TRYP</name>
<evidence type="ECO:0000256" key="1">
    <source>
        <dbReference type="ARBA" id="ARBA00022679"/>
    </source>
</evidence>
<sequence>MFVDSHGHQYQLETPVEVERGSYGERFERAVAYRARRLFPSRTRAKQHPSESTTNQSGHMPLPGDMLVTYIPLTTSLQESTTAPEAGSLQLVLKNIHLRRQVHHPYLRSLADAFYTDQIFSAPARASDGVESIVVEEGADASLAGTSPSRNHLVGQTCTLKDSEEKHWRAPAGASAMKKFPSTTALVVVEEYVAGCSLADYADAIAQKQLDRDGLIRQHDAVAIACQVTQLLLHLHLVGQVLCRFIPPECVHLSRREGCVKLRLPLCAVAMSDIMAGLAGCSSAAMLTYPSTSPADGLASAISDGGTGFICAPEIHETSRWDDVASAPTGGASRCADVWALGLLMLQLCSLTHSSLSLVHSATERLAVICGHLHEPKVLLPCDVEESIAEVIHSCLERSPARRPTLRALLNTTAFVKYGSNTSRDPNPLLIGLADAMTTKRKVQHRSAIHQQTAQHLRKMSRDTSSVLVDGTLMSLSLHDLQWTTPDDFRDAFLPTIEASSLTTPPSTPPGNTAPEDSSAVVEAPIGQGQPFSLSAAAQQALQDVTFLHDLYRGICVGATRMPTPTKPSAYQKTPAALRARLQRTGQLPDDLSTTTVLMEELTKLFARLERTNPDLCFRFVELLLEGFVNSPSDVADVADSVVLAEELMSISARATAAPGKASSPAPKDFPIDDATDPVVPEHRETVFNVAETLRVMPLMPARVISSDRAANTSAVLYNMWLRKQRKKHLWMDGN</sequence>
<keyword evidence="4" id="KW-0067">ATP-binding</keyword>
<dbReference type="SUPFAM" id="SSF56112">
    <property type="entry name" value="Protein kinase-like (PK-like)"/>
    <property type="match status" value="1"/>
</dbReference>
<comment type="caution">
    <text evidence="7">The sequence shown here is derived from an EMBL/GenBank/DDBJ whole genome shotgun (WGS) entry which is preliminary data.</text>
</comment>
<proteinExistence type="predicted"/>
<dbReference type="RefSeq" id="XP_067753491.1">
    <property type="nucleotide sequence ID" value="XM_067897334.1"/>
</dbReference>
<feature type="region of interest" description="Disordered" evidence="5">
    <location>
        <begin position="499"/>
        <end position="519"/>
    </location>
</feature>
<dbReference type="InterPro" id="IPR000719">
    <property type="entry name" value="Prot_kinase_dom"/>
</dbReference>
<dbReference type="KEGG" id="phet:94287411"/>
<feature type="region of interest" description="Disordered" evidence="5">
    <location>
        <begin position="40"/>
        <end position="62"/>
    </location>
</feature>
<dbReference type="SMART" id="SM00220">
    <property type="entry name" value="S_TKc"/>
    <property type="match status" value="1"/>
</dbReference>
<dbReference type="Proteomes" id="UP000674318">
    <property type="component" value="Chromosome 35"/>
</dbReference>
<reference evidence="7 8" key="1">
    <citation type="submission" date="2021-02" db="EMBL/GenBank/DDBJ databases">
        <title>Porcisia hertigi Genome sequencing and assembly.</title>
        <authorList>
            <person name="Almutairi H."/>
            <person name="Gatherer D."/>
        </authorList>
    </citation>
    <scope>NUCLEOTIDE SEQUENCE [LARGE SCALE GENOMIC DNA]</scope>
    <source>
        <strain evidence="7 8">C119</strain>
    </source>
</reference>
<dbReference type="GeneID" id="94287411"/>